<evidence type="ECO:0000256" key="5">
    <source>
        <dbReference type="ARBA" id="ARBA00022801"/>
    </source>
</evidence>
<comment type="catalytic activity">
    <reaction evidence="14">
        <text>beta-D-galactosyl-(1&lt;-&gt;1)-sphing-4-enine + H2O = sphing-4-enine + D-galactose</text>
        <dbReference type="Rhea" id="RHEA:43908"/>
        <dbReference type="ChEBI" id="CHEBI:4139"/>
        <dbReference type="ChEBI" id="CHEBI:15377"/>
        <dbReference type="ChEBI" id="CHEBI:57756"/>
        <dbReference type="ChEBI" id="CHEBI:57934"/>
    </reaction>
    <physiologicalReaction direction="left-to-right" evidence="14">
        <dbReference type="Rhea" id="RHEA:43909"/>
    </physiologicalReaction>
</comment>
<dbReference type="FunFam" id="3.20.20.80:FF:000026">
    <property type="entry name" value="galactocerebrosidase precursor"/>
    <property type="match status" value="1"/>
</dbReference>
<dbReference type="GO" id="GO:0016020">
    <property type="term" value="C:membrane"/>
    <property type="evidence" value="ECO:0007669"/>
    <property type="project" value="GOC"/>
</dbReference>
<dbReference type="Gene3D" id="3.20.20.70">
    <property type="entry name" value="Aldolase class I"/>
    <property type="match status" value="1"/>
</dbReference>
<evidence type="ECO:0000256" key="15">
    <source>
        <dbReference type="PIRSR" id="PIRSR601286-50"/>
    </source>
</evidence>
<evidence type="ECO:0000256" key="11">
    <source>
        <dbReference type="ARBA" id="ARBA00023295"/>
    </source>
</evidence>
<reference evidence="19" key="1">
    <citation type="submission" date="2025-08" db="UniProtKB">
        <authorList>
            <consortium name="Ensembl"/>
        </authorList>
    </citation>
    <scope>IDENTIFICATION</scope>
</reference>
<dbReference type="InterPro" id="IPR035394">
    <property type="entry name" value="Glyco_hydro_59_dom"/>
</dbReference>
<evidence type="ECO:0000256" key="3">
    <source>
        <dbReference type="ARBA" id="ARBA00019657"/>
    </source>
</evidence>
<dbReference type="Gene3D" id="2.60.120.560">
    <property type="entry name" value="Exo-inulinase, domain 1"/>
    <property type="match status" value="1"/>
</dbReference>
<dbReference type="AlphaFoldDB" id="A0A8C5SCZ6"/>
<dbReference type="InterPro" id="IPR049162">
    <property type="entry name" value="GH59_C"/>
</dbReference>
<dbReference type="InterPro" id="IPR013785">
    <property type="entry name" value="Aldolase_TIM"/>
</dbReference>
<dbReference type="Ensembl" id="ENSLLTT00000016248.1">
    <property type="protein sequence ID" value="ENSLLTP00000015639.1"/>
    <property type="gene ID" value="ENSLLTG00000011422.1"/>
</dbReference>
<organism evidence="19 20">
    <name type="scientific">Laticauda laticaudata</name>
    <name type="common">Blue-ringed sea krait</name>
    <name type="synonym">Blue-lipped sea krait</name>
    <dbReference type="NCBI Taxonomy" id="8630"/>
    <lineage>
        <taxon>Eukaryota</taxon>
        <taxon>Metazoa</taxon>
        <taxon>Chordata</taxon>
        <taxon>Craniata</taxon>
        <taxon>Vertebrata</taxon>
        <taxon>Euteleostomi</taxon>
        <taxon>Lepidosauria</taxon>
        <taxon>Squamata</taxon>
        <taxon>Bifurcata</taxon>
        <taxon>Unidentata</taxon>
        <taxon>Episquamata</taxon>
        <taxon>Toxicofera</taxon>
        <taxon>Serpentes</taxon>
        <taxon>Colubroidea</taxon>
        <taxon>Elapidae</taxon>
        <taxon>Laticaudinae</taxon>
        <taxon>Laticauda</taxon>
    </lineage>
</organism>
<evidence type="ECO:0000256" key="10">
    <source>
        <dbReference type="ARBA" id="ARBA00023180"/>
    </source>
</evidence>
<dbReference type="InterPro" id="IPR017853">
    <property type="entry name" value="GH"/>
</dbReference>
<evidence type="ECO:0000256" key="2">
    <source>
        <dbReference type="ARBA" id="ARBA00012657"/>
    </source>
</evidence>
<evidence type="ECO:0000256" key="4">
    <source>
        <dbReference type="ARBA" id="ARBA00022729"/>
    </source>
</evidence>
<dbReference type="PANTHER" id="PTHR15172:SF1">
    <property type="entry name" value="GALACTOCEREBROSIDASE"/>
    <property type="match status" value="1"/>
</dbReference>
<feature type="active site" description="Proton donor/acceptor" evidence="15">
    <location>
        <position position="161"/>
    </location>
</feature>
<dbReference type="FunFam" id="3.20.20.70:FF:000091">
    <property type="entry name" value="galactocerebrosidase precursor"/>
    <property type="match status" value="1"/>
</dbReference>
<evidence type="ECO:0000313" key="20">
    <source>
        <dbReference type="Proteomes" id="UP000694406"/>
    </source>
</evidence>
<evidence type="ECO:0000259" key="16">
    <source>
        <dbReference type="Pfam" id="PF02057"/>
    </source>
</evidence>
<feature type="active site" description="Nucleophile" evidence="15">
    <location>
        <position position="236"/>
    </location>
</feature>
<feature type="domain" description="Glycosyl hydrolase family 59 catalytic" evidence="16">
    <location>
        <begin position="28"/>
        <end position="311"/>
    </location>
</feature>
<sequence length="522" mass="59267">VGDKETDIIGQMGCTMSLKVRCILQLCSATSRLLVNYPEPYRSQILDYLFKPNFGASLQILKVEIGGDAQSTDGTEPSHMHYENDENYFRGYQWWLMKEAKKRNPFIKLIGLPWAFPGWIGRGMNWPYDYPDVTAYYIISWIIGAKKYHDLDIDYIGIWNERSFNSKYIKVLRKTLDRVGLKTLGIIAADGNWDIANQMLVDPYLYDAVEIVGAHYPGTETVKNAQLTLKKLWSSEDYSTFNNEVGASCWARILNQNYVNGNMTATLAWNLVASYYEELPFGRCGLMTAQEPWSGHYSVNSPIWITAHTTQFTQPGWYYLKVDGHLEKGGSFVALTDGLGNLTIIIETMNHSHSECIRPPLPSYVVSHQKAVFHLKGSFNKLKSLQMWYSKLDFSTISEGILMLSLGLDEIYTLTTLTTGHKSSSLEPPPSQPFPSTYKDDFNIRNPPFSEAPYFADQTGVFEYFMNASDPGEHVFTLRQVVTQRPITWVMDAMNTISIIGCNQSILSHQKKIWVPSDGTPL</sequence>
<feature type="domain" description="Glycosyl hydrolase family 59 C-terminal lectin" evidence="18">
    <location>
        <begin position="457"/>
        <end position="502"/>
    </location>
</feature>
<protein>
    <recommendedName>
        <fullName evidence="3">Galactocerebrosidase</fullName>
        <ecNumber evidence="2">3.2.1.46</ecNumber>
    </recommendedName>
    <alternativeName>
        <fullName evidence="13">Galactosylceramidase</fullName>
    </alternativeName>
</protein>
<reference evidence="19" key="2">
    <citation type="submission" date="2025-09" db="UniProtKB">
        <authorList>
            <consortium name="Ensembl"/>
        </authorList>
    </citation>
    <scope>IDENTIFICATION</scope>
</reference>
<comment type="catalytic activity">
    <reaction evidence="12">
        <text>a D-galactosylceramide + H2O = an N-acyl-sphingoid base + D-galactose</text>
        <dbReference type="Rhea" id="RHEA:43412"/>
        <dbReference type="ChEBI" id="CHEBI:4139"/>
        <dbReference type="ChEBI" id="CHEBI:15377"/>
        <dbReference type="ChEBI" id="CHEBI:36498"/>
        <dbReference type="ChEBI" id="CHEBI:83273"/>
    </reaction>
    <physiologicalReaction direction="left-to-right" evidence="12">
        <dbReference type="Rhea" id="RHEA:43413"/>
    </physiologicalReaction>
</comment>
<keyword evidence="8" id="KW-0443">Lipid metabolism</keyword>
<dbReference type="Pfam" id="PF02057">
    <property type="entry name" value="Glyco_hydro_59"/>
    <property type="match status" value="1"/>
</dbReference>
<dbReference type="EC" id="3.2.1.46" evidence="2"/>
<gene>
    <name evidence="19" type="primary">GALC</name>
</gene>
<evidence type="ECO:0000256" key="1">
    <source>
        <dbReference type="ARBA" id="ARBA00005637"/>
    </source>
</evidence>
<dbReference type="GO" id="GO:0006683">
    <property type="term" value="P:galactosylceramide catabolic process"/>
    <property type="evidence" value="ECO:0007669"/>
    <property type="project" value="InterPro"/>
</dbReference>
<dbReference type="GeneTree" id="ENSGT00390000003303"/>
<dbReference type="PRINTS" id="PR00850">
    <property type="entry name" value="GLHYDRLASE59"/>
</dbReference>
<name>A0A8C5SCZ6_LATLA</name>
<evidence type="ECO:0000256" key="13">
    <source>
        <dbReference type="ARBA" id="ARBA00033098"/>
    </source>
</evidence>
<dbReference type="Pfam" id="PF17387">
    <property type="entry name" value="Glyco_hydro_59M"/>
    <property type="match status" value="1"/>
</dbReference>
<proteinExistence type="inferred from homology"/>
<keyword evidence="5" id="KW-0378">Hydrolase</keyword>
<feature type="domain" description="Glycosyl hydrolase family 59 central" evidence="17">
    <location>
        <begin position="319"/>
        <end position="421"/>
    </location>
</feature>
<keyword evidence="4" id="KW-0732">Signal</keyword>
<keyword evidence="6" id="KW-0746">Sphingolipid metabolism</keyword>
<evidence type="ECO:0000256" key="7">
    <source>
        <dbReference type="ARBA" id="ARBA00022963"/>
    </source>
</evidence>
<keyword evidence="7" id="KW-0442">Lipid degradation</keyword>
<keyword evidence="20" id="KW-1185">Reference proteome</keyword>
<evidence type="ECO:0000256" key="8">
    <source>
        <dbReference type="ARBA" id="ARBA00023098"/>
    </source>
</evidence>
<keyword evidence="9" id="KW-1015">Disulfide bond</keyword>
<evidence type="ECO:0000259" key="18">
    <source>
        <dbReference type="Pfam" id="PF21708"/>
    </source>
</evidence>
<evidence type="ECO:0000313" key="19">
    <source>
        <dbReference type="Ensembl" id="ENSLLTP00000015639.1"/>
    </source>
</evidence>
<evidence type="ECO:0000256" key="6">
    <source>
        <dbReference type="ARBA" id="ARBA00022919"/>
    </source>
</evidence>
<keyword evidence="11" id="KW-0326">Glycosidase</keyword>
<dbReference type="Proteomes" id="UP000694406">
    <property type="component" value="Unplaced"/>
</dbReference>
<evidence type="ECO:0000256" key="9">
    <source>
        <dbReference type="ARBA" id="ARBA00023157"/>
    </source>
</evidence>
<comment type="similarity">
    <text evidence="1">Belongs to the glycosyl hydrolase 59 family.</text>
</comment>
<keyword evidence="10" id="KW-0325">Glycoprotein</keyword>
<dbReference type="SUPFAM" id="SSF51445">
    <property type="entry name" value="(Trans)glycosidases"/>
    <property type="match status" value="1"/>
</dbReference>
<dbReference type="PANTHER" id="PTHR15172">
    <property type="entry name" value="GALACTOCEREBROSIDASE"/>
    <property type="match status" value="1"/>
</dbReference>
<dbReference type="GO" id="GO:0005764">
    <property type="term" value="C:lysosome"/>
    <property type="evidence" value="ECO:0007669"/>
    <property type="project" value="TreeGrafter"/>
</dbReference>
<dbReference type="InterPro" id="IPR049161">
    <property type="entry name" value="GH59_cat"/>
</dbReference>
<evidence type="ECO:0000259" key="17">
    <source>
        <dbReference type="Pfam" id="PF17387"/>
    </source>
</evidence>
<accession>A0A8C5SCZ6</accession>
<dbReference type="Pfam" id="PF21708">
    <property type="entry name" value="Glyco_hydro_59_C"/>
    <property type="match status" value="1"/>
</dbReference>
<evidence type="ECO:0000256" key="14">
    <source>
        <dbReference type="ARBA" id="ARBA00048813"/>
    </source>
</evidence>
<dbReference type="GO" id="GO:0004336">
    <property type="term" value="F:galactosylceramidase activity"/>
    <property type="evidence" value="ECO:0007669"/>
    <property type="project" value="UniProtKB-EC"/>
</dbReference>
<evidence type="ECO:0000256" key="12">
    <source>
        <dbReference type="ARBA" id="ARBA00023982"/>
    </source>
</evidence>
<dbReference type="InterPro" id="IPR001286">
    <property type="entry name" value="Glyco_hydro_59"/>
</dbReference>
<dbReference type="Gene3D" id="3.20.20.80">
    <property type="entry name" value="Glycosidases"/>
    <property type="match status" value="1"/>
</dbReference>